<dbReference type="InterPro" id="IPR006656">
    <property type="entry name" value="Mopterin_OxRdtase"/>
</dbReference>
<evidence type="ECO:0000259" key="3">
    <source>
        <dbReference type="Pfam" id="PF00384"/>
    </source>
</evidence>
<feature type="non-terminal residue" evidence="4">
    <location>
        <position position="307"/>
    </location>
</feature>
<sequence>MASLATIFGSGAMTNSIRGIKRMEVIFIIGSNTKESHPVIANQMIKAHRNGAKIIIADPRKVPLTKFAEHHLQLRPGTDVVLLNSIAHVIVKEGLENSEFMEEHSQGFEDWKGSLDEFTPEYAQKITDVPAADIIEAARLYAGSKKAGIFYTMGITQHTHGTDNVSALANLALLTGNIGREHTGLNPLRGQNNVQGACDVGGLPNVFPGYQKVADPKVRKKFENAWDCELPDKPGLTATEMMEQAAKGAIKALYIMGENPVLSDPNSGRTITALKNLDFLVVQDIFLTETAALADVVLPASSFAEKD</sequence>
<keyword evidence="1" id="KW-0479">Metal-binding</keyword>
<dbReference type="GO" id="GO:0046872">
    <property type="term" value="F:metal ion binding"/>
    <property type="evidence" value="ECO:0007669"/>
    <property type="project" value="UniProtKB-KW"/>
</dbReference>
<gene>
    <name evidence="4" type="ORF">LCGC14_2762470</name>
</gene>
<evidence type="ECO:0000256" key="1">
    <source>
        <dbReference type="ARBA" id="ARBA00022723"/>
    </source>
</evidence>
<keyword evidence="2" id="KW-0560">Oxidoreductase</keyword>
<proteinExistence type="predicted"/>
<feature type="domain" description="Molybdopterin oxidoreductase" evidence="3">
    <location>
        <begin position="12"/>
        <end position="307"/>
    </location>
</feature>
<protein>
    <recommendedName>
        <fullName evidence="3">Molybdopterin oxidoreductase domain-containing protein</fullName>
    </recommendedName>
</protein>
<evidence type="ECO:0000313" key="4">
    <source>
        <dbReference type="EMBL" id="KKK86514.1"/>
    </source>
</evidence>
<organism evidence="4">
    <name type="scientific">marine sediment metagenome</name>
    <dbReference type="NCBI Taxonomy" id="412755"/>
    <lineage>
        <taxon>unclassified sequences</taxon>
        <taxon>metagenomes</taxon>
        <taxon>ecological metagenomes</taxon>
    </lineage>
</organism>
<accession>A0A0F9B766</accession>
<dbReference type="SUPFAM" id="SSF53706">
    <property type="entry name" value="Formate dehydrogenase/DMSO reductase, domains 1-3"/>
    <property type="match status" value="1"/>
</dbReference>
<dbReference type="AlphaFoldDB" id="A0A0F9B766"/>
<dbReference type="Pfam" id="PF00384">
    <property type="entry name" value="Molybdopterin"/>
    <property type="match status" value="1"/>
</dbReference>
<dbReference type="PANTHER" id="PTHR43105:SF14">
    <property type="entry name" value="FORMATE DEHYDROGENASE H"/>
    <property type="match status" value="1"/>
</dbReference>
<comment type="caution">
    <text evidence="4">The sequence shown here is derived from an EMBL/GenBank/DDBJ whole genome shotgun (WGS) entry which is preliminary data.</text>
</comment>
<dbReference type="EMBL" id="LAZR01050810">
    <property type="protein sequence ID" value="KKK86514.1"/>
    <property type="molecule type" value="Genomic_DNA"/>
</dbReference>
<dbReference type="GO" id="GO:0022904">
    <property type="term" value="P:respiratory electron transport chain"/>
    <property type="evidence" value="ECO:0007669"/>
    <property type="project" value="TreeGrafter"/>
</dbReference>
<dbReference type="Gene3D" id="3.40.50.740">
    <property type="match status" value="1"/>
</dbReference>
<dbReference type="PANTHER" id="PTHR43105">
    <property type="entry name" value="RESPIRATORY NITRATE REDUCTASE"/>
    <property type="match status" value="1"/>
</dbReference>
<dbReference type="InterPro" id="IPR050123">
    <property type="entry name" value="Prok_molybdopt-oxidoreductase"/>
</dbReference>
<dbReference type="GO" id="GO:0016020">
    <property type="term" value="C:membrane"/>
    <property type="evidence" value="ECO:0007669"/>
    <property type="project" value="TreeGrafter"/>
</dbReference>
<dbReference type="GO" id="GO:0003954">
    <property type="term" value="F:NADH dehydrogenase activity"/>
    <property type="evidence" value="ECO:0007669"/>
    <property type="project" value="TreeGrafter"/>
</dbReference>
<dbReference type="PROSITE" id="PS00490">
    <property type="entry name" value="MOLYBDOPTERIN_PROK_2"/>
    <property type="match status" value="1"/>
</dbReference>
<dbReference type="InterPro" id="IPR006655">
    <property type="entry name" value="Mopterin_OxRdtase_prok_CS"/>
</dbReference>
<evidence type="ECO:0000256" key="2">
    <source>
        <dbReference type="ARBA" id="ARBA00023002"/>
    </source>
</evidence>
<name>A0A0F9B766_9ZZZZ</name>
<reference evidence="4" key="1">
    <citation type="journal article" date="2015" name="Nature">
        <title>Complex archaea that bridge the gap between prokaryotes and eukaryotes.</title>
        <authorList>
            <person name="Spang A."/>
            <person name="Saw J.H."/>
            <person name="Jorgensen S.L."/>
            <person name="Zaremba-Niedzwiedzka K."/>
            <person name="Martijn J."/>
            <person name="Lind A.E."/>
            <person name="van Eijk R."/>
            <person name="Schleper C."/>
            <person name="Guy L."/>
            <person name="Ettema T.J."/>
        </authorList>
    </citation>
    <scope>NUCLEOTIDE SEQUENCE</scope>
</reference>
<dbReference type="Gene3D" id="3.40.228.10">
    <property type="entry name" value="Dimethylsulfoxide Reductase, domain 2"/>
    <property type="match status" value="1"/>
</dbReference>